<comment type="caution">
    <text evidence="1">The sequence shown here is derived from an EMBL/GenBank/DDBJ whole genome shotgun (WGS) entry which is preliminary data.</text>
</comment>
<sequence>GNEIRKILETTSNSITFAMFGNYKLKRFFEGRDKGQVSNPTTTTVTYTTTITTTPPTTASEEKESTFEWHPVRKDGAVQGWGAKLKADAGWKITGFGWRTENHGNGDIYYLGKSNEQYDGNGNLIYIELNFEAIFTTDNPEAKMDLYGIYTMRKIT</sequence>
<evidence type="ECO:0000313" key="2">
    <source>
        <dbReference type="Proteomes" id="UP000317265"/>
    </source>
</evidence>
<dbReference type="EMBL" id="QNVI01000013">
    <property type="protein sequence ID" value="TDA40202.1"/>
    <property type="molecule type" value="Genomic_DNA"/>
</dbReference>
<feature type="non-terminal residue" evidence="1">
    <location>
        <position position="1"/>
    </location>
</feature>
<protein>
    <submittedName>
        <fullName evidence="1">Uncharacterized protein</fullName>
    </submittedName>
</protein>
<name>A0A523BH57_9CREN</name>
<dbReference type="AlphaFoldDB" id="A0A523BH57"/>
<dbReference type="Proteomes" id="UP000317265">
    <property type="component" value="Unassembled WGS sequence"/>
</dbReference>
<proteinExistence type="predicted"/>
<gene>
    <name evidence="1" type="ORF">DSO09_01040</name>
</gene>
<organism evidence="1 2">
    <name type="scientific">Thermoproteota archaeon</name>
    <dbReference type="NCBI Taxonomy" id="2056631"/>
    <lineage>
        <taxon>Archaea</taxon>
        <taxon>Thermoproteota</taxon>
    </lineage>
</organism>
<reference evidence="1 2" key="1">
    <citation type="journal article" date="2019" name="Nat. Microbiol.">
        <title>Expanding anaerobic alkane metabolism in the domain of Archaea.</title>
        <authorList>
            <person name="Wang Y."/>
            <person name="Wegener G."/>
            <person name="Hou J."/>
            <person name="Wang F."/>
            <person name="Xiao X."/>
        </authorList>
    </citation>
    <scope>NUCLEOTIDE SEQUENCE [LARGE SCALE GENOMIC DNA]</scope>
    <source>
        <strain evidence="1">WYZ-LMO11</strain>
    </source>
</reference>
<accession>A0A523BH57</accession>
<evidence type="ECO:0000313" key="1">
    <source>
        <dbReference type="EMBL" id="TDA40202.1"/>
    </source>
</evidence>